<proteinExistence type="predicted"/>
<dbReference type="InterPro" id="IPR003439">
    <property type="entry name" value="ABC_transporter-like_ATP-bd"/>
</dbReference>
<sequence length="249" mass="28048">MSFLVIDQISYSYEEKKTILHNIEWEIKKGEFHCLLGRSGCGKTTLLKIASGLIRPDEGAVYMQNKEVIKPSPDVGFVFQSPTLLEWKTVLDNILLPISLKGRPTIEDRNRANFLLQLMGLSNYHNNYPGELSGGQQSRVAIARALIKEPAMLFLDEPFAALDAITREELQDDLLKVCQLQNTTVLFITHDITEAIYLANRVAVMEEGRITFDLGVPLQKQRSVEMKYETTFNELCLKVRHAMSGAGSS</sequence>
<organism evidence="6 7">
    <name type="scientific">Metabacillus herbersteinensis</name>
    <dbReference type="NCBI Taxonomy" id="283816"/>
    <lineage>
        <taxon>Bacteria</taxon>
        <taxon>Bacillati</taxon>
        <taxon>Bacillota</taxon>
        <taxon>Bacilli</taxon>
        <taxon>Bacillales</taxon>
        <taxon>Bacillaceae</taxon>
        <taxon>Metabacillus</taxon>
    </lineage>
</organism>
<evidence type="ECO:0000259" key="5">
    <source>
        <dbReference type="PROSITE" id="PS50893"/>
    </source>
</evidence>
<name>A0ABV6GJI4_9BACI</name>
<dbReference type="PANTHER" id="PTHR42788">
    <property type="entry name" value="TAURINE IMPORT ATP-BINDING PROTEIN-RELATED"/>
    <property type="match status" value="1"/>
</dbReference>
<dbReference type="PROSITE" id="PS50893">
    <property type="entry name" value="ABC_TRANSPORTER_2"/>
    <property type="match status" value="1"/>
</dbReference>
<keyword evidence="4" id="KW-1278">Translocase</keyword>
<evidence type="ECO:0000256" key="1">
    <source>
        <dbReference type="ARBA" id="ARBA00022448"/>
    </source>
</evidence>
<dbReference type="InterPro" id="IPR027417">
    <property type="entry name" value="P-loop_NTPase"/>
</dbReference>
<dbReference type="GO" id="GO:0005524">
    <property type="term" value="F:ATP binding"/>
    <property type="evidence" value="ECO:0007669"/>
    <property type="project" value="UniProtKB-KW"/>
</dbReference>
<accession>A0ABV6GJI4</accession>
<reference evidence="6 7" key="1">
    <citation type="submission" date="2024-09" db="EMBL/GenBank/DDBJ databases">
        <authorList>
            <person name="Sun Q."/>
            <person name="Mori K."/>
        </authorList>
    </citation>
    <scope>NUCLEOTIDE SEQUENCE [LARGE SCALE GENOMIC DNA]</scope>
    <source>
        <strain evidence="6 7">CCM 7228</strain>
    </source>
</reference>
<comment type="caution">
    <text evidence="6">The sequence shown here is derived from an EMBL/GenBank/DDBJ whole genome shotgun (WGS) entry which is preliminary data.</text>
</comment>
<evidence type="ECO:0000256" key="3">
    <source>
        <dbReference type="ARBA" id="ARBA00022840"/>
    </source>
</evidence>
<keyword evidence="3 6" id="KW-0067">ATP-binding</keyword>
<keyword evidence="7" id="KW-1185">Reference proteome</keyword>
<dbReference type="PANTHER" id="PTHR42788:SF13">
    <property type="entry name" value="ALIPHATIC SULFONATES IMPORT ATP-BINDING PROTEIN SSUB"/>
    <property type="match status" value="1"/>
</dbReference>
<dbReference type="Proteomes" id="UP001589854">
    <property type="component" value="Unassembled WGS sequence"/>
</dbReference>
<dbReference type="EMBL" id="JBHLVO010000026">
    <property type="protein sequence ID" value="MFC0273862.1"/>
    <property type="molecule type" value="Genomic_DNA"/>
</dbReference>
<dbReference type="SUPFAM" id="SSF52540">
    <property type="entry name" value="P-loop containing nucleoside triphosphate hydrolases"/>
    <property type="match status" value="1"/>
</dbReference>
<feature type="domain" description="ABC transporter" evidence="5">
    <location>
        <begin position="4"/>
        <end position="232"/>
    </location>
</feature>
<evidence type="ECO:0000313" key="6">
    <source>
        <dbReference type="EMBL" id="MFC0273862.1"/>
    </source>
</evidence>
<dbReference type="Gene3D" id="3.40.50.300">
    <property type="entry name" value="P-loop containing nucleotide triphosphate hydrolases"/>
    <property type="match status" value="1"/>
</dbReference>
<dbReference type="CDD" id="cd03293">
    <property type="entry name" value="ABC_NrtD_SsuB_transporters"/>
    <property type="match status" value="1"/>
</dbReference>
<keyword evidence="1" id="KW-0813">Transport</keyword>
<dbReference type="PROSITE" id="PS00211">
    <property type="entry name" value="ABC_TRANSPORTER_1"/>
    <property type="match status" value="1"/>
</dbReference>
<evidence type="ECO:0000256" key="2">
    <source>
        <dbReference type="ARBA" id="ARBA00022741"/>
    </source>
</evidence>
<dbReference type="RefSeq" id="WP_378937585.1">
    <property type="nucleotide sequence ID" value="NZ_JBHLVO010000026.1"/>
</dbReference>
<dbReference type="InterPro" id="IPR017871">
    <property type="entry name" value="ABC_transporter-like_CS"/>
</dbReference>
<dbReference type="SMART" id="SM00382">
    <property type="entry name" value="AAA"/>
    <property type="match status" value="1"/>
</dbReference>
<dbReference type="InterPro" id="IPR050166">
    <property type="entry name" value="ABC_transporter_ATP-bind"/>
</dbReference>
<dbReference type="InterPro" id="IPR003593">
    <property type="entry name" value="AAA+_ATPase"/>
</dbReference>
<keyword evidence="2" id="KW-0547">Nucleotide-binding</keyword>
<gene>
    <name evidence="6" type="ORF">ACFFIX_20980</name>
</gene>
<evidence type="ECO:0000313" key="7">
    <source>
        <dbReference type="Proteomes" id="UP001589854"/>
    </source>
</evidence>
<protein>
    <submittedName>
        <fullName evidence="6">ABC transporter ATP-binding protein</fullName>
    </submittedName>
</protein>
<dbReference type="Pfam" id="PF00005">
    <property type="entry name" value="ABC_tran"/>
    <property type="match status" value="1"/>
</dbReference>
<evidence type="ECO:0000256" key="4">
    <source>
        <dbReference type="ARBA" id="ARBA00022967"/>
    </source>
</evidence>